<keyword evidence="5" id="KW-0067">ATP-binding</keyword>
<dbReference type="Gene3D" id="1.10.8.60">
    <property type="match status" value="1"/>
</dbReference>
<dbReference type="SMART" id="SM00382">
    <property type="entry name" value="AAA"/>
    <property type="match status" value="1"/>
</dbReference>
<comment type="caution">
    <text evidence="10">The sequence shown here is derived from an EMBL/GenBank/DDBJ whole genome shotgun (WGS) entry which is preliminary data.</text>
</comment>
<comment type="subcellular location">
    <subcellularLocation>
        <location evidence="1">Nucleus</location>
    </subcellularLocation>
</comment>
<dbReference type="SUPFAM" id="SSF52540">
    <property type="entry name" value="P-loop containing nucleoside triphosphate hydrolases"/>
    <property type="match status" value="1"/>
</dbReference>
<feature type="compositionally biased region" description="Acidic residues" evidence="8">
    <location>
        <begin position="46"/>
        <end position="55"/>
    </location>
</feature>
<dbReference type="InterPro" id="IPR004582">
    <property type="entry name" value="Checkpoint_prot_Rad17_Rad24"/>
</dbReference>
<keyword evidence="6" id="KW-0539">Nucleus</keyword>
<dbReference type="PANTHER" id="PTHR12172:SF1">
    <property type="entry name" value="P-LOOP CONTAINING NUCLEOSIDE TRIPHOSPHATE HYDROLASES SUPERFAMILY PROTEIN"/>
    <property type="match status" value="1"/>
</dbReference>
<evidence type="ECO:0000256" key="4">
    <source>
        <dbReference type="ARBA" id="ARBA00022763"/>
    </source>
</evidence>
<dbReference type="OrthoDB" id="9996895at2759"/>
<dbReference type="InterPro" id="IPR027417">
    <property type="entry name" value="P-loop_NTPase"/>
</dbReference>
<dbReference type="PANTHER" id="PTHR12172">
    <property type="entry name" value="CELL CYCLE CHECKPOINT PROTEIN RAD17"/>
    <property type="match status" value="1"/>
</dbReference>
<evidence type="ECO:0000256" key="1">
    <source>
        <dbReference type="ARBA" id="ARBA00004123"/>
    </source>
</evidence>
<evidence type="ECO:0000313" key="11">
    <source>
        <dbReference type="Proteomes" id="UP000824120"/>
    </source>
</evidence>
<evidence type="ECO:0000256" key="6">
    <source>
        <dbReference type="ARBA" id="ARBA00023242"/>
    </source>
</evidence>
<feature type="compositionally biased region" description="Polar residues" evidence="8">
    <location>
        <begin position="179"/>
        <end position="195"/>
    </location>
</feature>
<reference evidence="10 11" key="1">
    <citation type="submission" date="2020-09" db="EMBL/GenBank/DDBJ databases">
        <title>De no assembly of potato wild relative species, Solanum commersonii.</title>
        <authorList>
            <person name="Cho K."/>
        </authorList>
    </citation>
    <scope>NUCLEOTIDE SEQUENCE [LARGE SCALE GENOMIC DNA]</scope>
    <source>
        <strain evidence="10">LZ3.2</strain>
        <tissue evidence="10">Leaf</tissue>
    </source>
</reference>
<evidence type="ECO:0000256" key="3">
    <source>
        <dbReference type="ARBA" id="ARBA00022741"/>
    </source>
</evidence>
<evidence type="ECO:0000256" key="7">
    <source>
        <dbReference type="ARBA" id="ARBA00023306"/>
    </source>
</evidence>
<keyword evidence="11" id="KW-1185">Reference proteome</keyword>
<dbReference type="Proteomes" id="UP000824120">
    <property type="component" value="Chromosome 6"/>
</dbReference>
<dbReference type="GO" id="GO:0005634">
    <property type="term" value="C:nucleus"/>
    <property type="evidence" value="ECO:0007669"/>
    <property type="project" value="UniProtKB-SubCell"/>
</dbReference>
<dbReference type="EMBL" id="JACXVP010000006">
    <property type="protein sequence ID" value="KAG5601260.1"/>
    <property type="molecule type" value="Genomic_DNA"/>
</dbReference>
<feature type="compositionally biased region" description="Basic residues" evidence="8">
    <location>
        <begin position="65"/>
        <end position="75"/>
    </location>
</feature>
<dbReference type="GO" id="GO:0003689">
    <property type="term" value="F:DNA clamp loader activity"/>
    <property type="evidence" value="ECO:0007669"/>
    <property type="project" value="TreeGrafter"/>
</dbReference>
<organism evidence="10 11">
    <name type="scientific">Solanum commersonii</name>
    <name type="common">Commerson's wild potato</name>
    <name type="synonym">Commerson's nightshade</name>
    <dbReference type="NCBI Taxonomy" id="4109"/>
    <lineage>
        <taxon>Eukaryota</taxon>
        <taxon>Viridiplantae</taxon>
        <taxon>Streptophyta</taxon>
        <taxon>Embryophyta</taxon>
        <taxon>Tracheophyta</taxon>
        <taxon>Spermatophyta</taxon>
        <taxon>Magnoliopsida</taxon>
        <taxon>eudicotyledons</taxon>
        <taxon>Gunneridae</taxon>
        <taxon>Pentapetalae</taxon>
        <taxon>asterids</taxon>
        <taxon>lamiids</taxon>
        <taxon>Solanales</taxon>
        <taxon>Solanaceae</taxon>
        <taxon>Solanoideae</taxon>
        <taxon>Solaneae</taxon>
        <taxon>Solanum</taxon>
    </lineage>
</organism>
<dbReference type="Gene3D" id="3.40.50.300">
    <property type="entry name" value="P-loop containing nucleotide triphosphate hydrolases"/>
    <property type="match status" value="1"/>
</dbReference>
<evidence type="ECO:0000256" key="5">
    <source>
        <dbReference type="ARBA" id="ARBA00022840"/>
    </source>
</evidence>
<dbReference type="GO" id="GO:0006281">
    <property type="term" value="P:DNA repair"/>
    <property type="evidence" value="ECO:0007669"/>
    <property type="project" value="InterPro"/>
</dbReference>
<keyword evidence="3" id="KW-0547">Nucleotide-binding</keyword>
<evidence type="ECO:0000259" key="9">
    <source>
        <dbReference type="SMART" id="SM00382"/>
    </source>
</evidence>
<dbReference type="InterPro" id="IPR003593">
    <property type="entry name" value="AAA+_ATPase"/>
</dbReference>
<dbReference type="GO" id="GO:0000077">
    <property type="term" value="P:DNA damage checkpoint signaling"/>
    <property type="evidence" value="ECO:0007669"/>
    <property type="project" value="TreeGrafter"/>
</dbReference>
<accession>A0A9J5YQ66</accession>
<feature type="compositionally biased region" description="Polar residues" evidence="8">
    <location>
        <begin position="76"/>
        <end position="85"/>
    </location>
</feature>
<dbReference type="GO" id="GO:0005524">
    <property type="term" value="F:ATP binding"/>
    <property type="evidence" value="ECO:0007669"/>
    <property type="project" value="UniProtKB-KW"/>
</dbReference>
<evidence type="ECO:0000256" key="2">
    <source>
        <dbReference type="ARBA" id="ARBA00006168"/>
    </source>
</evidence>
<dbReference type="GO" id="GO:0033314">
    <property type="term" value="P:mitotic DNA replication checkpoint signaling"/>
    <property type="evidence" value="ECO:0007669"/>
    <property type="project" value="TreeGrafter"/>
</dbReference>
<proteinExistence type="inferred from homology"/>
<comment type="similarity">
    <text evidence="2">Belongs to the rad17/RAD24 family.</text>
</comment>
<sequence length="1412" mass="159204">MEDVEAVEEGLRSRRKFVQSTLFPNSAKQIPVKGGAEEAEEKRVDEEEEDEEEEWCASQENGNKTKGKQRKKRNSKATMPQTNSRASKKVSFVASLYLRFKKGELSLEVSFLARIWLLSNEDLFQVLESHHYYNEKSIVALNGRETSSKEMPDGDSSVVVKNDFFLKLSERKNQKRQQNEQLYTESPEKIQTSCSPPEFAANKRTPRSKKKLARSTPEKRQLDIKARKNMLISGSTEACLVPRNLMEDESMLHSIPDLRMEAKKTAEEDSRRYAGKQIHPFFQSLKMGKKSQEVVDVESNWYSSEGEGKSLTFSPIHVFEIVTEDETTFDWGHWIFSEACFLDADVVLECGSSSLSEGSTTSLQFDSFSCISDPKRTLSQLNKMALNQHAIPEDEVVSDHSSRETKLYHPALSVVAEEQVSHSEQLKTVGVANVVDSLQNNLSSSDTKKQGQFLQERIVFDYQNCPSQPKSCLWTNKYQPERAFQVCGNSKPVKLLSDWLHLWHEKVSRTSKSSIQSDCDTLQDFSDSLYESEADSSNEEQLKNVLLVSGPVGSGKSAAIYACAKEQRFQVIEVNASDWRNGALVKQRFGEAVESHWLQRMQKDPVYLEDKLVSGGGVIEAIPLSDEENAPNATGVQRKQVFREEITANYQGETKTLILFEDVDTALCEDRGFVSTIQQLAETAKRPMILTSNSDNPVLPNNLDRLHVCFMRPSLEELLGLVHMVCAGEQVKIHPMLVERFVDHCHGDIRKTIMYLQFWCQGQTLEKGDDLKLRYCPLQFDLDAGHLLLPKIIPCDDFPTPLSELVDEEITKSMRVEEDSYLMNEIAEEDELYNITGKNNSRNHDMGANNVNGKKDAMLSLLYSFQDHNECTIFGTNSEFSDASESPIAFTRRNTLRKLDRVMSSDSEEECSRVPLSLDQPDTINEEIETACSSPSHFSATEISCSLLTENFHFKAKRLKRNYLETTDYSTVNVVSKSVNISCVPESSFIPETLLTTDSELISNTESYNDIDVKVEADYCSNLSLPSMYPLKVEKLDETVLLSSKYQELQGCSSDRITKSIPGEVGSSDRISKSIPGEVGSSDRITKSIPAEVGISDRITKSIPGEVGSSDRITKSIPGEVVEHFNGQCMEDVPSGYRVLDECSRMDFNKNSTSSKITVQLNLNTSVQETWRRLREGCLDLKQYITPEQKESSQILNVAHEMSDLISVADLLLTDCKHLLPDSLEASMIPIKESHSYNWHDDQLKMFSIFAQHGVCCFAKEITSLRPSTSSVHEVDLTWEMLTSTNSTMALGKMVGQSRGKHEGLHLRLPRICHSFRSKVDPNAYNLLQSVVPLRSHIAMKGDSFHDYLSSLSQISRFGTTRLSESIDRRRQKRARAGQHYLSSGRLGLSQDDISLLGQYNCYQKDLPGSET</sequence>
<feature type="compositionally biased region" description="Basic residues" evidence="8">
    <location>
        <begin position="204"/>
        <end position="213"/>
    </location>
</feature>
<name>A0A9J5YQ66_SOLCO</name>
<keyword evidence="7" id="KW-0131">Cell cycle</keyword>
<dbReference type="GO" id="GO:0003682">
    <property type="term" value="F:chromatin binding"/>
    <property type="evidence" value="ECO:0007669"/>
    <property type="project" value="TreeGrafter"/>
</dbReference>
<feature type="region of interest" description="Disordered" evidence="8">
    <location>
        <begin position="170"/>
        <end position="220"/>
    </location>
</feature>
<gene>
    <name evidence="10" type="ORF">H5410_032630</name>
</gene>
<feature type="domain" description="AAA+ ATPase" evidence="9">
    <location>
        <begin position="542"/>
        <end position="715"/>
    </location>
</feature>
<feature type="region of interest" description="Disordered" evidence="8">
    <location>
        <begin position="28"/>
        <end position="85"/>
    </location>
</feature>
<protein>
    <recommendedName>
        <fullName evidence="9">AAA+ ATPase domain-containing protein</fullName>
    </recommendedName>
</protein>
<keyword evidence="4" id="KW-0227">DNA damage</keyword>
<evidence type="ECO:0000313" key="10">
    <source>
        <dbReference type="EMBL" id="KAG5601260.1"/>
    </source>
</evidence>
<evidence type="ECO:0000256" key="8">
    <source>
        <dbReference type="SAM" id="MobiDB-lite"/>
    </source>
</evidence>